<comment type="caution">
    <text evidence="1">The sequence shown here is derived from an EMBL/GenBank/DDBJ whole genome shotgun (WGS) entry which is preliminary data.</text>
</comment>
<dbReference type="PANTHER" id="PTHR47176:SF1">
    <property type="entry name" value="OS04G0577500 PROTEIN"/>
    <property type="match status" value="1"/>
</dbReference>
<reference evidence="1 2" key="1">
    <citation type="submission" date="2023-04" db="EMBL/GenBank/DDBJ databases">
        <title>A novel bacteria isolated from coastal sediment.</title>
        <authorList>
            <person name="Liu X.-J."/>
            <person name="Du Z.-J."/>
        </authorList>
    </citation>
    <scope>NUCLEOTIDE SEQUENCE [LARGE SCALE GENOMIC DNA]</scope>
    <source>
        <strain evidence="1 2">SDUM461003</strain>
    </source>
</reference>
<dbReference type="EC" id="3.1.-.-" evidence="1"/>
<proteinExistence type="predicted"/>
<dbReference type="CDD" id="cd01310">
    <property type="entry name" value="TatD_DNAse"/>
    <property type="match status" value="1"/>
</dbReference>
<dbReference type="PANTHER" id="PTHR47176">
    <property type="entry name" value="OSJNBA0020J04.13 PROTEIN"/>
    <property type="match status" value="1"/>
</dbReference>
<name>A0ABU1AVE9_9BACT</name>
<keyword evidence="2" id="KW-1185">Reference proteome</keyword>
<dbReference type="Proteomes" id="UP001225316">
    <property type="component" value="Unassembled WGS sequence"/>
</dbReference>
<dbReference type="PIRSF" id="PIRSF005902">
    <property type="entry name" value="DNase_TatD"/>
    <property type="match status" value="1"/>
</dbReference>
<keyword evidence="1" id="KW-0378">Hydrolase</keyword>
<dbReference type="SUPFAM" id="SSF51556">
    <property type="entry name" value="Metallo-dependent hydrolases"/>
    <property type="match status" value="1"/>
</dbReference>
<gene>
    <name evidence="1" type="ORF">QEH52_08940</name>
</gene>
<dbReference type="Gene3D" id="3.20.20.140">
    <property type="entry name" value="Metal-dependent hydrolases"/>
    <property type="match status" value="1"/>
</dbReference>
<protein>
    <submittedName>
        <fullName evidence="1">TatD family hydrolase</fullName>
        <ecNumber evidence="1">3.1.-.-</ecNumber>
    </submittedName>
</protein>
<dbReference type="InterPro" id="IPR032466">
    <property type="entry name" value="Metal_Hydrolase"/>
</dbReference>
<evidence type="ECO:0000313" key="1">
    <source>
        <dbReference type="EMBL" id="MDQ8207632.1"/>
    </source>
</evidence>
<dbReference type="InterPro" id="IPR001130">
    <property type="entry name" value="TatD-like"/>
</dbReference>
<accession>A0ABU1AVE9</accession>
<sequence>MKLYDAHCHLFGASRHKVVVNGTCPADWREVIEFAEKDPQVISAIGLHPWQVQDAPSDWQASFFKQIDSAQAVGEIGLDQWIEGYDIERQQAAFSWQLEQAAQRNLPVSIHCLKASDSLLRILKTQPCPKRGIHLHAYSGSAEQVSHFAQWDAYFSFHAGQLGDRAQKAPAALQAVPIDRLLIESDAPDTIPSSEAHATFLLRGYQRAAELRGLTVEALAEQVAANFKRYFLYD</sequence>
<dbReference type="GO" id="GO:0016787">
    <property type="term" value="F:hydrolase activity"/>
    <property type="evidence" value="ECO:0007669"/>
    <property type="project" value="UniProtKB-KW"/>
</dbReference>
<dbReference type="Pfam" id="PF01026">
    <property type="entry name" value="TatD_DNase"/>
    <property type="match status" value="1"/>
</dbReference>
<organism evidence="1 2">
    <name type="scientific">Thalassobacterium maritimum</name>
    <dbReference type="NCBI Taxonomy" id="3041265"/>
    <lineage>
        <taxon>Bacteria</taxon>
        <taxon>Pseudomonadati</taxon>
        <taxon>Verrucomicrobiota</taxon>
        <taxon>Opitutia</taxon>
        <taxon>Puniceicoccales</taxon>
        <taxon>Coraliomargaritaceae</taxon>
        <taxon>Thalassobacterium</taxon>
    </lineage>
</organism>
<dbReference type="RefSeq" id="WP_308949835.1">
    <property type="nucleotide sequence ID" value="NZ_JARXHW010000016.1"/>
</dbReference>
<evidence type="ECO:0000313" key="2">
    <source>
        <dbReference type="Proteomes" id="UP001225316"/>
    </source>
</evidence>
<dbReference type="EMBL" id="JARXHW010000016">
    <property type="protein sequence ID" value="MDQ8207632.1"/>
    <property type="molecule type" value="Genomic_DNA"/>
</dbReference>